<gene>
    <name evidence="2" type="ORF">ASIM_LOCUS4540</name>
</gene>
<dbReference type="EMBL" id="UYRR01008008">
    <property type="protein sequence ID" value="VDK24034.1"/>
    <property type="molecule type" value="Genomic_DNA"/>
</dbReference>
<proteinExistence type="predicted"/>
<evidence type="ECO:0000313" key="3">
    <source>
        <dbReference type="Proteomes" id="UP000267096"/>
    </source>
</evidence>
<feature type="region of interest" description="Disordered" evidence="1">
    <location>
        <begin position="16"/>
        <end position="49"/>
    </location>
</feature>
<dbReference type="AlphaFoldDB" id="A0A0M3JAV5"/>
<protein>
    <submittedName>
        <fullName evidence="4">Nuclear receptor domain-containing protein</fullName>
    </submittedName>
</protein>
<reference evidence="4" key="1">
    <citation type="submission" date="2017-02" db="UniProtKB">
        <authorList>
            <consortium name="WormBaseParasite"/>
        </authorList>
    </citation>
    <scope>IDENTIFICATION</scope>
</reference>
<evidence type="ECO:0000313" key="4">
    <source>
        <dbReference type="WBParaSite" id="ASIM_0000472701-mRNA-1"/>
    </source>
</evidence>
<sequence>MNFYYDNKKRLKLSDILMERVHDEPPESSDESDSDESMEESDEETKDGRCERCGFEQTGLQKSNHHDRFLCDSCAARFSVAVAVTRQKRCRGVLKRVKPMKNFVPGADMIDAFSTLMKNKTSALPSNGQSTSYEQPQYQNAFEFEKSGYRDVFREQRRRRLAAI</sequence>
<reference evidence="2 3" key="2">
    <citation type="submission" date="2018-11" db="EMBL/GenBank/DDBJ databases">
        <authorList>
            <consortium name="Pathogen Informatics"/>
        </authorList>
    </citation>
    <scope>NUCLEOTIDE SEQUENCE [LARGE SCALE GENOMIC DNA]</scope>
</reference>
<dbReference type="WBParaSite" id="ASIM_0000472701-mRNA-1">
    <property type="protein sequence ID" value="ASIM_0000472701-mRNA-1"/>
    <property type="gene ID" value="ASIM_0000472701"/>
</dbReference>
<dbReference type="Proteomes" id="UP000267096">
    <property type="component" value="Unassembled WGS sequence"/>
</dbReference>
<accession>A0A0M3JAV5</accession>
<organism evidence="4">
    <name type="scientific">Anisakis simplex</name>
    <name type="common">Herring worm</name>
    <dbReference type="NCBI Taxonomy" id="6269"/>
    <lineage>
        <taxon>Eukaryota</taxon>
        <taxon>Metazoa</taxon>
        <taxon>Ecdysozoa</taxon>
        <taxon>Nematoda</taxon>
        <taxon>Chromadorea</taxon>
        <taxon>Rhabditida</taxon>
        <taxon>Spirurina</taxon>
        <taxon>Ascaridomorpha</taxon>
        <taxon>Ascaridoidea</taxon>
        <taxon>Anisakidae</taxon>
        <taxon>Anisakis</taxon>
        <taxon>Anisakis simplex complex</taxon>
    </lineage>
</organism>
<evidence type="ECO:0000256" key="1">
    <source>
        <dbReference type="SAM" id="MobiDB-lite"/>
    </source>
</evidence>
<feature type="compositionally biased region" description="Acidic residues" evidence="1">
    <location>
        <begin position="26"/>
        <end position="45"/>
    </location>
</feature>
<evidence type="ECO:0000313" key="2">
    <source>
        <dbReference type="EMBL" id="VDK24034.1"/>
    </source>
</evidence>
<name>A0A0M3JAV5_ANISI</name>
<keyword evidence="3" id="KW-1185">Reference proteome</keyword>